<name>A0A6I7U0M1_9BACI</name>
<keyword evidence="6" id="KW-1185">Reference proteome</keyword>
<evidence type="ECO:0000256" key="1">
    <source>
        <dbReference type="SAM" id="Phobius"/>
    </source>
</evidence>
<reference evidence="3 5" key="1">
    <citation type="journal article" date="2016" name="Front. Microbiol.">
        <title>High-Level Heat Resistance of Spores of Bacillus amyloliquefaciens and Bacillus licheniformis Results from the Presence of a spoVA Operon in a Tn1546 Transposon.</title>
        <authorList>
            <person name="Berendsen E.M."/>
            <person name="Koning R.A."/>
            <person name="Boekhorst J."/>
            <person name="de Jong A."/>
            <person name="Kuipers O.P."/>
            <person name="Wells-Bennik M.H."/>
        </authorList>
    </citation>
    <scope>NUCLEOTIDE SEQUENCE [LARGE SCALE GENOMIC DNA]</scope>
    <source>
        <strain evidence="3 5">B4121</strain>
    </source>
</reference>
<dbReference type="AlphaFoldDB" id="A0A6I7U0M1"/>
<reference evidence="4 6" key="2">
    <citation type="submission" date="2019-06" db="EMBL/GenBank/DDBJ databases">
        <title>Genome sequence analysis of &gt;100 Bacillus licheniformis strains suggests intrinsic resistance to this species.</title>
        <authorList>
            <person name="Wels M."/>
            <person name="Siezen R.J."/>
            <person name="Johansen E."/>
            <person name="Stuer-Lauridsen B."/>
            <person name="Bjerre K."/>
            <person name="Nielsen B.K.K."/>
        </authorList>
    </citation>
    <scope>NUCLEOTIDE SEQUENCE [LARGE SCALE GENOMIC DNA]</scope>
    <source>
        <strain evidence="4 6">BAC-15381</strain>
    </source>
</reference>
<dbReference type="RefSeq" id="WP_020452736.1">
    <property type="nucleotide sequence ID" value="NZ_AP023088.1"/>
</dbReference>
<evidence type="ECO:0000313" key="5">
    <source>
        <dbReference type="Proteomes" id="UP000185604"/>
    </source>
</evidence>
<evidence type="ECO:0000313" key="2">
    <source>
        <dbReference type="EMBL" id="MDE1454169.1"/>
    </source>
</evidence>
<protein>
    <submittedName>
        <fullName evidence="3">Uncharacterized protein</fullName>
    </submittedName>
</protein>
<keyword evidence="1" id="KW-0472">Membrane</keyword>
<dbReference type="Proteomes" id="UP001216709">
    <property type="component" value="Unassembled WGS sequence"/>
</dbReference>
<organism evidence="3 5">
    <name type="scientific">Bacillus paralicheniformis</name>
    <dbReference type="NCBI Taxonomy" id="1648923"/>
    <lineage>
        <taxon>Bacteria</taxon>
        <taxon>Bacillati</taxon>
        <taxon>Bacillota</taxon>
        <taxon>Bacilli</taxon>
        <taxon>Bacillales</taxon>
        <taxon>Bacillaceae</taxon>
        <taxon>Bacillus</taxon>
    </lineage>
</organism>
<dbReference type="GeneID" id="62105703"/>
<keyword evidence="1" id="KW-1133">Transmembrane helix</keyword>
<dbReference type="EMBL" id="NILF01000055">
    <property type="protein sequence ID" value="TWL35995.1"/>
    <property type="molecule type" value="Genomic_DNA"/>
</dbReference>
<gene>
    <name evidence="3" type="ORF">B4121_1818</name>
    <name evidence="4" type="ORF">CHCC15381_3156</name>
    <name evidence="2" type="ORF">PVN32_18595</name>
</gene>
<dbReference type="Proteomes" id="UP000185604">
    <property type="component" value="Unassembled WGS sequence"/>
</dbReference>
<evidence type="ECO:0000313" key="4">
    <source>
        <dbReference type="EMBL" id="TWL35995.1"/>
    </source>
</evidence>
<evidence type="ECO:0000313" key="6">
    <source>
        <dbReference type="Proteomes" id="UP000429980"/>
    </source>
</evidence>
<dbReference type="EMBL" id="JARAFO010000093">
    <property type="protein sequence ID" value="MDE1454169.1"/>
    <property type="molecule type" value="Genomic_DNA"/>
</dbReference>
<dbReference type="EMBL" id="LKPO01000011">
    <property type="protein sequence ID" value="OLF94605.1"/>
    <property type="molecule type" value="Genomic_DNA"/>
</dbReference>
<sequence length="57" mass="6223">MREKYGLLIAIFILALCVHSNIVVEHALLQAIIKTVSLFVMIASALAAFVKGIRQPS</sequence>
<dbReference type="Proteomes" id="UP000429980">
    <property type="component" value="Unassembled WGS sequence"/>
</dbReference>
<keyword evidence="1" id="KW-0812">Transmembrane</keyword>
<comment type="caution">
    <text evidence="3">The sequence shown here is derived from an EMBL/GenBank/DDBJ whole genome shotgun (WGS) entry which is preliminary data.</text>
</comment>
<reference evidence="2" key="3">
    <citation type="submission" date="2022-12" db="EMBL/GenBank/DDBJ databases">
        <title>Draft Genome Sequences of Bacillus licheniformis and Bacillus paralicheniformis strains isolated from Irish skim milk powders.</title>
        <authorList>
            <person name="Lourenco A."/>
            <person name="Li F."/>
            <person name="Geraldine D."/>
            <person name="Tobin J.T."/>
            <person name="Butler F."/>
            <person name="Jordan K."/>
            <person name="Obrien T."/>
        </authorList>
    </citation>
    <scope>NUCLEOTIDE SEQUENCE</scope>
    <source>
        <strain evidence="2">3370</strain>
    </source>
</reference>
<evidence type="ECO:0000313" key="3">
    <source>
        <dbReference type="EMBL" id="OLF94605.1"/>
    </source>
</evidence>
<feature type="transmembrane region" description="Helical" evidence="1">
    <location>
        <begin position="30"/>
        <end position="50"/>
    </location>
</feature>
<accession>A0A6I7U0M1</accession>
<proteinExistence type="predicted"/>